<evidence type="ECO:0000313" key="2">
    <source>
        <dbReference type="Proteomes" id="UP000482487"/>
    </source>
</evidence>
<evidence type="ECO:0000313" key="1">
    <source>
        <dbReference type="EMBL" id="MYL82642.1"/>
    </source>
</evidence>
<dbReference type="Proteomes" id="UP000482487">
    <property type="component" value="Unassembled WGS sequence"/>
</dbReference>
<comment type="caution">
    <text evidence="1">The sequence shown here is derived from an EMBL/GenBank/DDBJ whole genome shotgun (WGS) entry which is preliminary data.</text>
</comment>
<gene>
    <name evidence="1" type="ORF">GTA51_05765</name>
</gene>
<name>A0A7C9IVH8_9BACT</name>
<proteinExistence type="predicted"/>
<accession>A0A7C9IVH8</accession>
<dbReference type="AlphaFoldDB" id="A0A7C9IVH8"/>
<organism evidence="1 2">
    <name type="scientific">Solidesulfovibrio aerotolerans</name>
    <dbReference type="NCBI Taxonomy" id="295255"/>
    <lineage>
        <taxon>Bacteria</taxon>
        <taxon>Pseudomonadati</taxon>
        <taxon>Thermodesulfobacteriota</taxon>
        <taxon>Desulfovibrionia</taxon>
        <taxon>Desulfovibrionales</taxon>
        <taxon>Desulfovibrionaceae</taxon>
        <taxon>Solidesulfovibrio</taxon>
    </lineage>
</organism>
<dbReference type="RefSeq" id="WP_160959432.1">
    <property type="nucleotide sequence ID" value="NZ_WVUD01000006.1"/>
</dbReference>
<dbReference type="EMBL" id="WVUD01000006">
    <property type="protein sequence ID" value="MYL82642.1"/>
    <property type="molecule type" value="Genomic_DNA"/>
</dbReference>
<keyword evidence="2" id="KW-1185">Reference proteome</keyword>
<dbReference type="OrthoDB" id="5449112at2"/>
<protein>
    <submittedName>
        <fullName evidence="1">Uncharacterized protein</fullName>
    </submittedName>
</protein>
<reference evidence="1 2" key="1">
    <citation type="submission" date="2020-01" db="EMBL/GenBank/DDBJ databases">
        <title>Genome sequence of Desulfovibrio aerotolerans DSM 16695(T).</title>
        <authorList>
            <person name="Karnachuk O."/>
            <person name="Avakyan M."/>
            <person name="Mardanov A."/>
            <person name="Kadnikov V."/>
            <person name="Ravin N."/>
        </authorList>
    </citation>
    <scope>NUCLEOTIDE SEQUENCE [LARGE SCALE GENOMIC DNA]</scope>
    <source>
        <strain evidence="1 2">DSM 16695</strain>
    </source>
</reference>
<sequence>MKGASGDAVLLHFPCLTPALAGAAVPGVLFLDPGLGEPGEPGRVRPHDLPLGGEELAGFLREFERLRRETKNPKDLALLAGAAGGHFFTDTSFALREELEDQLHPERVATRRAKAAQLALCLACAIEQSVLELAQSGELDERFRLGMAESLGLEAGLDDDDDDALALSAALSAAQGMPSAAAFADEFRPPWHQLLSPFWAVAPQAAGLYIDDPDIAAELIDAGVVGEEASAQVLCDWFPQGPPELPLLAATVTGWRLVGKTRPDPDAPWLDASRLVLVVKP</sequence>